<feature type="transmembrane region" description="Helical" evidence="6">
    <location>
        <begin position="41"/>
        <end position="61"/>
    </location>
</feature>
<feature type="transmembrane region" description="Helical" evidence="6">
    <location>
        <begin position="6"/>
        <end position="29"/>
    </location>
</feature>
<evidence type="ECO:0000256" key="3">
    <source>
        <dbReference type="ARBA" id="ARBA00022989"/>
    </source>
</evidence>
<evidence type="ECO:0000256" key="5">
    <source>
        <dbReference type="PROSITE-ProRule" id="PRU00205"/>
    </source>
</evidence>
<dbReference type="RefSeq" id="XP_022085907.1">
    <property type="nucleotide sequence ID" value="XM_022230215.1"/>
</dbReference>
<dbReference type="GeneID" id="110976712"/>
<keyword evidence="3 6" id="KW-1133">Transmembrane helix</keyword>
<dbReference type="PANTHER" id="PTHR31898:SF1">
    <property type="entry name" value="TLC DOMAIN-CONTAINING PROTEIN 5"/>
    <property type="match status" value="1"/>
</dbReference>
<reference evidence="9" key="1">
    <citation type="submission" date="2025-08" db="UniProtKB">
        <authorList>
            <consortium name="RefSeq"/>
        </authorList>
    </citation>
    <scope>IDENTIFICATION</scope>
</reference>
<gene>
    <name evidence="9" type="primary">LOC110976712</name>
</gene>
<keyword evidence="4 5" id="KW-0472">Membrane</keyword>
<feature type="domain" description="TLC" evidence="7">
    <location>
        <begin position="32"/>
        <end position="226"/>
    </location>
</feature>
<dbReference type="OrthoDB" id="506011at2759"/>
<comment type="subcellular location">
    <subcellularLocation>
        <location evidence="1">Membrane</location>
        <topology evidence="1">Multi-pass membrane protein</topology>
    </subcellularLocation>
</comment>
<evidence type="ECO:0000313" key="9">
    <source>
        <dbReference type="RefSeq" id="XP_022085907.1"/>
    </source>
</evidence>
<dbReference type="Pfam" id="PF03798">
    <property type="entry name" value="TRAM_LAG1_CLN8"/>
    <property type="match status" value="1"/>
</dbReference>
<dbReference type="PROSITE" id="PS50922">
    <property type="entry name" value="TLC"/>
    <property type="match status" value="1"/>
</dbReference>
<dbReference type="OMA" id="SERDCEW"/>
<evidence type="ECO:0000256" key="2">
    <source>
        <dbReference type="ARBA" id="ARBA00022692"/>
    </source>
</evidence>
<accession>A0A8B7Y063</accession>
<evidence type="ECO:0000256" key="4">
    <source>
        <dbReference type="ARBA" id="ARBA00023136"/>
    </source>
</evidence>
<feature type="transmembrane region" description="Helical" evidence="6">
    <location>
        <begin position="113"/>
        <end position="139"/>
    </location>
</feature>
<sequence length="231" mass="25738">MELSPAAILFIVVTSFTLWSALHGLQCLLLPHQTNEWNYRVVVTVHSVTMLVLGAAFELFIDPWRFPHLVSPPGQPSNSKELATLAVCLGYFIYDSIYTLYSGKTVSMNVHHAVCVAGLCVALTSAVSGAEILFCLFLGELTNPLLQVRFFLRAAGMTKHILYEVNDVLFLVTFIVIRIGLGSYLLYCVLMDPVLHLFYKTGGIALHLISVVFMGEMLTVSYKKYIQKKNV</sequence>
<feature type="transmembrane region" description="Helical" evidence="6">
    <location>
        <begin position="197"/>
        <end position="215"/>
    </location>
</feature>
<keyword evidence="2 5" id="KW-0812">Transmembrane</keyword>
<evidence type="ECO:0000259" key="7">
    <source>
        <dbReference type="PROSITE" id="PS50922"/>
    </source>
</evidence>
<feature type="transmembrane region" description="Helical" evidence="6">
    <location>
        <begin position="168"/>
        <end position="190"/>
    </location>
</feature>
<evidence type="ECO:0000256" key="1">
    <source>
        <dbReference type="ARBA" id="ARBA00004141"/>
    </source>
</evidence>
<name>A0A8B7Y063_ACAPL</name>
<proteinExistence type="predicted"/>
<evidence type="ECO:0000313" key="8">
    <source>
        <dbReference type="Proteomes" id="UP000694845"/>
    </source>
</evidence>
<dbReference type="InterPro" id="IPR042512">
    <property type="entry name" value="TLCD5"/>
</dbReference>
<feature type="transmembrane region" description="Helical" evidence="6">
    <location>
        <begin position="81"/>
        <end position="101"/>
    </location>
</feature>
<dbReference type="AlphaFoldDB" id="A0A8B7Y063"/>
<protein>
    <submittedName>
        <fullName evidence="9">Transmembrane protein 136-like</fullName>
    </submittedName>
</protein>
<evidence type="ECO:0000256" key="6">
    <source>
        <dbReference type="SAM" id="Phobius"/>
    </source>
</evidence>
<dbReference type="SMART" id="SM00724">
    <property type="entry name" value="TLC"/>
    <property type="match status" value="1"/>
</dbReference>
<dbReference type="GO" id="GO:0016020">
    <property type="term" value="C:membrane"/>
    <property type="evidence" value="ECO:0007669"/>
    <property type="project" value="UniProtKB-SubCell"/>
</dbReference>
<dbReference type="KEGG" id="aplc:110976712"/>
<dbReference type="InterPro" id="IPR006634">
    <property type="entry name" value="TLC-dom"/>
</dbReference>
<organism evidence="8 9">
    <name type="scientific">Acanthaster planci</name>
    <name type="common">Crown-of-thorns starfish</name>
    <dbReference type="NCBI Taxonomy" id="133434"/>
    <lineage>
        <taxon>Eukaryota</taxon>
        <taxon>Metazoa</taxon>
        <taxon>Echinodermata</taxon>
        <taxon>Eleutherozoa</taxon>
        <taxon>Asterozoa</taxon>
        <taxon>Asteroidea</taxon>
        <taxon>Valvatacea</taxon>
        <taxon>Valvatida</taxon>
        <taxon>Acanthasteridae</taxon>
        <taxon>Acanthaster</taxon>
    </lineage>
</organism>
<dbReference type="PANTHER" id="PTHR31898">
    <property type="entry name" value="TRANSMEMBRANE PROTEIN 136"/>
    <property type="match status" value="1"/>
</dbReference>
<keyword evidence="8" id="KW-1185">Reference proteome</keyword>
<dbReference type="Proteomes" id="UP000694845">
    <property type="component" value="Unplaced"/>
</dbReference>